<keyword evidence="1" id="KW-0812">Transmembrane</keyword>
<evidence type="ECO:0000313" key="2">
    <source>
        <dbReference type="EMBL" id="KKN93524.1"/>
    </source>
</evidence>
<evidence type="ECO:0000256" key="1">
    <source>
        <dbReference type="SAM" id="Phobius"/>
    </source>
</evidence>
<feature type="transmembrane region" description="Helical" evidence="1">
    <location>
        <begin position="38"/>
        <end position="56"/>
    </location>
</feature>
<gene>
    <name evidence="2" type="ORF">LCGC14_0197130</name>
</gene>
<dbReference type="EMBL" id="LAZR01000085">
    <property type="protein sequence ID" value="KKN93524.1"/>
    <property type="molecule type" value="Genomic_DNA"/>
</dbReference>
<feature type="transmembrane region" description="Helical" evidence="1">
    <location>
        <begin position="213"/>
        <end position="230"/>
    </location>
</feature>
<comment type="caution">
    <text evidence="2">The sequence shown here is derived from an EMBL/GenBank/DDBJ whole genome shotgun (WGS) entry which is preliminary data.</text>
</comment>
<feature type="transmembrane region" description="Helical" evidence="1">
    <location>
        <begin position="62"/>
        <end position="80"/>
    </location>
</feature>
<keyword evidence="1" id="KW-1133">Transmembrane helix</keyword>
<protein>
    <recommendedName>
        <fullName evidence="3">ZIP Zinc transporter</fullName>
    </recommendedName>
</protein>
<feature type="transmembrane region" description="Helical" evidence="1">
    <location>
        <begin position="125"/>
        <end position="145"/>
    </location>
</feature>
<feature type="transmembrane region" description="Helical" evidence="1">
    <location>
        <begin position="100"/>
        <end position="119"/>
    </location>
</feature>
<feature type="transmembrane region" description="Helical" evidence="1">
    <location>
        <begin position="182"/>
        <end position="201"/>
    </location>
</feature>
<sequence length="231" mass="26875">MSMLTIAILLSLFLGAVHFWNEKIFFKKETIKAKTMSFVAGASVAYVFLYLLPDLYKGVAHINQWIFVFILLGFSLVHLLEKYFYQHIQGEELLFRFKEIHFFIFFLYYFVIGIVLINFLEFSTIKGLLLFVPILFYAAVSRVSFAEVHTHIREQKFFRILLALAALLGVLSAPIILESTFLYHILLAFIVGAFFYIVIMDLIPREAKGRPEYFLLGVSLYTLLIILTWII</sequence>
<reference evidence="2" key="1">
    <citation type="journal article" date="2015" name="Nature">
        <title>Complex archaea that bridge the gap between prokaryotes and eukaryotes.</title>
        <authorList>
            <person name="Spang A."/>
            <person name="Saw J.H."/>
            <person name="Jorgensen S.L."/>
            <person name="Zaremba-Niedzwiedzka K."/>
            <person name="Martijn J."/>
            <person name="Lind A.E."/>
            <person name="van Eijk R."/>
            <person name="Schleper C."/>
            <person name="Guy L."/>
            <person name="Ettema T.J."/>
        </authorList>
    </citation>
    <scope>NUCLEOTIDE SEQUENCE</scope>
</reference>
<keyword evidence="1" id="KW-0472">Membrane</keyword>
<proteinExistence type="predicted"/>
<accession>A0A0F9UPF1</accession>
<evidence type="ECO:0008006" key="3">
    <source>
        <dbReference type="Google" id="ProtNLM"/>
    </source>
</evidence>
<organism evidence="2">
    <name type="scientific">marine sediment metagenome</name>
    <dbReference type="NCBI Taxonomy" id="412755"/>
    <lineage>
        <taxon>unclassified sequences</taxon>
        <taxon>metagenomes</taxon>
        <taxon>ecological metagenomes</taxon>
    </lineage>
</organism>
<feature type="transmembrane region" description="Helical" evidence="1">
    <location>
        <begin position="157"/>
        <end position="176"/>
    </location>
</feature>
<feature type="transmembrane region" description="Helical" evidence="1">
    <location>
        <begin position="6"/>
        <end position="26"/>
    </location>
</feature>
<name>A0A0F9UPF1_9ZZZZ</name>
<dbReference type="AlphaFoldDB" id="A0A0F9UPF1"/>